<keyword evidence="4 11" id="KW-0808">Transferase</keyword>
<feature type="binding site" evidence="10">
    <location>
        <begin position="461"/>
        <end position="462"/>
    </location>
    <ligand>
        <name>L-glutamate</name>
        <dbReference type="ChEBI" id="CHEBI:29985"/>
    </ligand>
</feature>
<dbReference type="PANTHER" id="PTHR43199">
    <property type="entry name" value="GLUTATHIONE HYDROLASE"/>
    <property type="match status" value="1"/>
</dbReference>
<keyword evidence="6 11" id="KW-0865">Zymogen</keyword>
<feature type="binding site" evidence="10">
    <location>
        <position position="484"/>
    </location>
    <ligand>
        <name>L-glutamate</name>
        <dbReference type="ChEBI" id="CHEBI:29985"/>
    </ligand>
</feature>
<dbReference type="GO" id="GO:0006751">
    <property type="term" value="P:glutathione catabolic process"/>
    <property type="evidence" value="ECO:0007669"/>
    <property type="project" value="UniProtKB-UniRule"/>
</dbReference>
<keyword evidence="7 11" id="KW-0012">Acyltransferase</keyword>
<comment type="pathway">
    <text evidence="11">Sulfur metabolism; glutathione metabolism.</text>
</comment>
<feature type="region of interest" description="Disordered" evidence="12">
    <location>
        <begin position="557"/>
        <end position="578"/>
    </location>
</feature>
<feature type="active site" description="Nucleophile" evidence="9">
    <location>
        <position position="397"/>
    </location>
</feature>
<keyword evidence="13" id="KW-0732">Signal</keyword>
<evidence type="ECO:0000256" key="8">
    <source>
        <dbReference type="ARBA" id="ARBA00047417"/>
    </source>
</evidence>
<comment type="similarity">
    <text evidence="3 11">Belongs to the gamma-glutamyltransferase family.</text>
</comment>
<dbReference type="Pfam" id="PF01019">
    <property type="entry name" value="G_glu_transpept"/>
    <property type="match status" value="1"/>
</dbReference>
<dbReference type="InterPro" id="IPR043138">
    <property type="entry name" value="GGT_lsub"/>
</dbReference>
<feature type="binding site" evidence="10">
    <location>
        <position position="108"/>
    </location>
    <ligand>
        <name>L-glutamate</name>
        <dbReference type="ChEBI" id="CHEBI:29985"/>
    </ligand>
</feature>
<evidence type="ECO:0000256" key="3">
    <source>
        <dbReference type="ARBA" id="ARBA00009381"/>
    </source>
</evidence>
<dbReference type="PANTHER" id="PTHR43199:SF1">
    <property type="entry name" value="GLUTATHIONE HYDROLASE PROENZYME"/>
    <property type="match status" value="1"/>
</dbReference>
<dbReference type="InterPro" id="IPR029055">
    <property type="entry name" value="Ntn_hydrolases_N"/>
</dbReference>
<evidence type="ECO:0000256" key="1">
    <source>
        <dbReference type="ARBA" id="ARBA00001049"/>
    </source>
</evidence>
<evidence type="ECO:0000256" key="5">
    <source>
        <dbReference type="ARBA" id="ARBA00022801"/>
    </source>
</evidence>
<name>A0A8J7FGA0_9GAMM</name>
<dbReference type="Gene3D" id="1.10.246.130">
    <property type="match status" value="1"/>
</dbReference>
<evidence type="ECO:0000256" key="11">
    <source>
        <dbReference type="RuleBase" id="RU368036"/>
    </source>
</evidence>
<dbReference type="GO" id="GO:0103068">
    <property type="term" value="F:leukotriene C4 gamma-glutamyl transferase activity"/>
    <property type="evidence" value="ECO:0007669"/>
    <property type="project" value="UniProtKB-EC"/>
</dbReference>
<evidence type="ECO:0000256" key="4">
    <source>
        <dbReference type="ARBA" id="ARBA00022679"/>
    </source>
</evidence>
<sequence>MFRHLILALLLFSSPLWAVNEDQVPETATGQQESQTVKAEKFLAVSAHPLATEAGYKALKNGGSAVDAAVAIQAMLTLVEPQSSGIGGGAFMLYWDNENKQLHAYDGRETAPATADENLFIKPDGKPMNWYHALVGGRSVGTPGVLKMLETAHVAHGKTPWHILYVDAVKQARKGFKVGPRLHELIKSDINPGLNRYPATRAYFYTDAGEPLPVGTVLKNPTLANSLAGIARSGAGYFYGGPLARKIIASVQQATDNPGHLSLDDLEDYRAQERDPLCRPYLTYKVCGFPPPTSGGVTVLQILKLLEQQPLAELDPKGVEFNHLFTQASRLAYADRARYLADTDFVEVPVDGLLDESYLAQRRQLLSLDKDAGTAQAGTPEPALNRRDDQSPELPSTSHFVAIDQWGNAISVTSSIEMAFGSTLMAGGFLLNNQLTDFSFVAEKDGELIANRVEAGKRPRSSMSPFMVFDQNDQLIAAIGSPGGSRIINYVAQSLLVSLNHKLPLQQVVNLPHVSNRNSLTELEENTDATKLAEALEARGHTVKVRDLNSGLHGMHKDEDGIWHSAVDNRREGSAQGE</sequence>
<dbReference type="Gene3D" id="3.60.20.40">
    <property type="match status" value="1"/>
</dbReference>
<evidence type="ECO:0000313" key="14">
    <source>
        <dbReference type="EMBL" id="MBE9396848.1"/>
    </source>
</evidence>
<dbReference type="Proteomes" id="UP000640333">
    <property type="component" value="Unassembled WGS sequence"/>
</dbReference>
<keyword evidence="11" id="KW-0317">Glutathione biosynthesis</keyword>
<evidence type="ECO:0000256" key="9">
    <source>
        <dbReference type="PIRSR" id="PIRSR600101-1"/>
    </source>
</evidence>
<dbReference type="PRINTS" id="PR01210">
    <property type="entry name" value="GGTRANSPTASE"/>
</dbReference>
<dbReference type="SUPFAM" id="SSF56235">
    <property type="entry name" value="N-terminal nucleophile aminohydrolases (Ntn hydrolases)"/>
    <property type="match status" value="1"/>
</dbReference>
<feature type="signal peptide" evidence="13">
    <location>
        <begin position="1"/>
        <end position="18"/>
    </location>
</feature>
<dbReference type="UniPathway" id="UPA00204"/>
<dbReference type="InterPro" id="IPR043137">
    <property type="entry name" value="GGT_ssub_C"/>
</dbReference>
<feature type="binding site" evidence="10">
    <location>
        <position position="437"/>
    </location>
    <ligand>
        <name>L-glutamate</name>
        <dbReference type="ChEBI" id="CHEBI:29985"/>
    </ligand>
</feature>
<reference evidence="14" key="1">
    <citation type="submission" date="2020-10" db="EMBL/GenBank/DDBJ databases">
        <title>Bacterium isolated from coastal waters sediment.</title>
        <authorList>
            <person name="Chen R.-J."/>
            <person name="Lu D.-C."/>
            <person name="Zhu K.-L."/>
            <person name="Du Z.-J."/>
        </authorList>
    </citation>
    <scope>NUCLEOTIDE SEQUENCE</scope>
    <source>
        <strain evidence="14">N1Y112</strain>
    </source>
</reference>
<evidence type="ECO:0000256" key="7">
    <source>
        <dbReference type="ARBA" id="ARBA00023315"/>
    </source>
</evidence>
<dbReference type="EC" id="3.4.19.13" evidence="11"/>
<keyword evidence="15" id="KW-1185">Reference proteome</keyword>
<comment type="PTM">
    <text evidence="11">Cleaved by autocatalysis into a large and a small subunit.</text>
</comment>
<evidence type="ECO:0000256" key="10">
    <source>
        <dbReference type="PIRSR" id="PIRSR600101-2"/>
    </source>
</evidence>
<dbReference type="InterPro" id="IPR051792">
    <property type="entry name" value="GGT_bact"/>
</dbReference>
<protein>
    <recommendedName>
        <fullName evidence="11">Glutathione hydrolase proenzyme</fullName>
        <ecNumber evidence="11">2.3.2.2</ecNumber>
        <ecNumber evidence="11">3.4.19.13</ecNumber>
    </recommendedName>
    <component>
        <recommendedName>
            <fullName evidence="11">Glutathione hydrolase large chain</fullName>
        </recommendedName>
    </component>
    <component>
        <recommendedName>
            <fullName evidence="11">Glutathione hydrolase small chain</fullName>
        </recommendedName>
    </component>
</protein>
<comment type="catalytic activity">
    <reaction evidence="8 11">
        <text>an N-terminal (5-L-glutamyl)-[peptide] + an alpha-amino acid = 5-L-glutamyl amino acid + an N-terminal L-alpha-aminoacyl-[peptide]</text>
        <dbReference type="Rhea" id="RHEA:23904"/>
        <dbReference type="Rhea" id="RHEA-COMP:9780"/>
        <dbReference type="Rhea" id="RHEA-COMP:9795"/>
        <dbReference type="ChEBI" id="CHEBI:77644"/>
        <dbReference type="ChEBI" id="CHEBI:78597"/>
        <dbReference type="ChEBI" id="CHEBI:78599"/>
        <dbReference type="ChEBI" id="CHEBI:78608"/>
        <dbReference type="EC" id="2.3.2.2"/>
    </reaction>
</comment>
<comment type="catalytic activity">
    <reaction evidence="1 11">
        <text>an S-substituted glutathione + H2O = an S-substituted L-cysteinylglycine + L-glutamate</text>
        <dbReference type="Rhea" id="RHEA:59468"/>
        <dbReference type="ChEBI" id="CHEBI:15377"/>
        <dbReference type="ChEBI" id="CHEBI:29985"/>
        <dbReference type="ChEBI" id="CHEBI:90779"/>
        <dbReference type="ChEBI" id="CHEBI:143103"/>
        <dbReference type="EC" id="3.4.19.13"/>
    </reaction>
</comment>
<feature type="region of interest" description="Disordered" evidence="12">
    <location>
        <begin position="370"/>
        <end position="394"/>
    </location>
</feature>
<dbReference type="RefSeq" id="WP_193952405.1">
    <property type="nucleotide sequence ID" value="NZ_JADEYS010000005.1"/>
</dbReference>
<dbReference type="EC" id="2.3.2.2" evidence="11"/>
<gene>
    <name evidence="14" type="primary">ggt</name>
    <name evidence="14" type="ORF">IOQ59_06175</name>
</gene>
<evidence type="ECO:0000256" key="6">
    <source>
        <dbReference type="ARBA" id="ARBA00023145"/>
    </source>
</evidence>
<dbReference type="EMBL" id="JADEYS010000005">
    <property type="protein sequence ID" value="MBE9396848.1"/>
    <property type="molecule type" value="Genomic_DNA"/>
</dbReference>
<dbReference type="NCBIfam" id="TIGR00066">
    <property type="entry name" value="g_glut_trans"/>
    <property type="match status" value="1"/>
</dbReference>
<organism evidence="14 15">
    <name type="scientific">Pontibacterium sinense</name>
    <dbReference type="NCBI Taxonomy" id="2781979"/>
    <lineage>
        <taxon>Bacteria</taxon>
        <taxon>Pseudomonadati</taxon>
        <taxon>Pseudomonadota</taxon>
        <taxon>Gammaproteobacteria</taxon>
        <taxon>Oceanospirillales</taxon>
        <taxon>Oceanospirillaceae</taxon>
        <taxon>Pontibacterium</taxon>
    </lineage>
</organism>
<evidence type="ECO:0000256" key="13">
    <source>
        <dbReference type="SAM" id="SignalP"/>
    </source>
</evidence>
<dbReference type="AlphaFoldDB" id="A0A8J7FGA0"/>
<comment type="caution">
    <text evidence="14">The sequence shown here is derived from an EMBL/GenBank/DDBJ whole genome shotgun (WGS) entry which is preliminary data.</text>
</comment>
<dbReference type="InterPro" id="IPR000101">
    <property type="entry name" value="GGT_peptidase"/>
</dbReference>
<comment type="catalytic activity">
    <reaction evidence="2 11">
        <text>glutathione + H2O = L-cysteinylglycine + L-glutamate</text>
        <dbReference type="Rhea" id="RHEA:28807"/>
        <dbReference type="ChEBI" id="CHEBI:15377"/>
        <dbReference type="ChEBI" id="CHEBI:29985"/>
        <dbReference type="ChEBI" id="CHEBI:57925"/>
        <dbReference type="ChEBI" id="CHEBI:61694"/>
        <dbReference type="EC" id="3.4.19.13"/>
    </reaction>
</comment>
<evidence type="ECO:0000256" key="12">
    <source>
        <dbReference type="SAM" id="MobiDB-lite"/>
    </source>
</evidence>
<evidence type="ECO:0000256" key="2">
    <source>
        <dbReference type="ARBA" id="ARBA00001089"/>
    </source>
</evidence>
<accession>A0A8J7FGA0</accession>
<dbReference type="GO" id="GO:0006750">
    <property type="term" value="P:glutathione biosynthetic process"/>
    <property type="evidence" value="ECO:0007669"/>
    <property type="project" value="UniProtKB-KW"/>
</dbReference>
<proteinExistence type="inferred from homology"/>
<feature type="chain" id="PRO_5035195284" description="Glutathione hydrolase proenzyme" evidence="13">
    <location>
        <begin position="19"/>
        <end position="578"/>
    </location>
</feature>
<evidence type="ECO:0000313" key="15">
    <source>
        <dbReference type="Proteomes" id="UP000640333"/>
    </source>
</evidence>
<dbReference type="GO" id="GO:0036374">
    <property type="term" value="F:glutathione hydrolase activity"/>
    <property type="evidence" value="ECO:0007669"/>
    <property type="project" value="UniProtKB-UniRule"/>
</dbReference>
<comment type="subunit">
    <text evidence="11">This enzyme consists of two polypeptide chains, which are synthesized in precursor form from a single polypeptide.</text>
</comment>
<keyword evidence="5 11" id="KW-0378">Hydrolase</keyword>